<dbReference type="EMBL" id="HACA01023714">
    <property type="protein sequence ID" value="CDW41075.1"/>
    <property type="molecule type" value="Transcribed_RNA"/>
</dbReference>
<dbReference type="AlphaFoldDB" id="A0A0K2USP9"/>
<sequence length="37" mass="4607">MRRSLGINCRLSPQTRYFLRQAIFWNVFLENDVHLRR</sequence>
<reference evidence="1" key="1">
    <citation type="submission" date="2014-05" db="EMBL/GenBank/DDBJ databases">
        <authorList>
            <person name="Chronopoulou M."/>
        </authorList>
    </citation>
    <scope>NUCLEOTIDE SEQUENCE</scope>
    <source>
        <tissue evidence="1">Whole organism</tissue>
    </source>
</reference>
<proteinExistence type="predicted"/>
<accession>A0A0K2USP9</accession>
<name>A0A0K2USP9_LEPSM</name>
<evidence type="ECO:0000313" key="1">
    <source>
        <dbReference type="EMBL" id="CDW41075.1"/>
    </source>
</evidence>
<organism evidence="1">
    <name type="scientific">Lepeophtheirus salmonis</name>
    <name type="common">Salmon louse</name>
    <name type="synonym">Caligus salmonis</name>
    <dbReference type="NCBI Taxonomy" id="72036"/>
    <lineage>
        <taxon>Eukaryota</taxon>
        <taxon>Metazoa</taxon>
        <taxon>Ecdysozoa</taxon>
        <taxon>Arthropoda</taxon>
        <taxon>Crustacea</taxon>
        <taxon>Multicrustacea</taxon>
        <taxon>Hexanauplia</taxon>
        <taxon>Copepoda</taxon>
        <taxon>Siphonostomatoida</taxon>
        <taxon>Caligidae</taxon>
        <taxon>Lepeophtheirus</taxon>
    </lineage>
</organism>
<protein>
    <submittedName>
        <fullName evidence="1">Uncharacterized protein</fullName>
    </submittedName>
</protein>